<dbReference type="Pfam" id="PF05960">
    <property type="entry name" value="DUF885"/>
    <property type="match status" value="1"/>
</dbReference>
<dbReference type="PANTHER" id="PTHR33361:SF16">
    <property type="entry name" value="DUF885 DOMAIN-CONTAINING PROTEIN"/>
    <property type="match status" value="1"/>
</dbReference>
<protein>
    <submittedName>
        <fullName evidence="2">DUF885 domain-containing protein</fullName>
    </submittedName>
</protein>
<feature type="chain" id="PRO_5045776823" evidence="1">
    <location>
        <begin position="19"/>
        <end position="597"/>
    </location>
</feature>
<dbReference type="EMBL" id="CP071060">
    <property type="protein sequence ID" value="QSI77362.1"/>
    <property type="molecule type" value="Genomic_DNA"/>
</dbReference>
<sequence>MAGGLGLALLLALNPAHSVEPAPLTALQQTDPAATLHALVESHFEQTLELAPLLATAIGDSRYDDRLGNPASLAERARFAALQQRSLAAARALPRDRLSAADQLTLDVFIDEREKTIAAVRFPEHLMPITQLNSIAVDLAVLGSGAGQQPLATVAQHEAWLARAAEFPAWVDSAIANMREGIARGVTLPRRAALKVQPQLDALAVSDPQQSVFRGAIARLPADLPSAERARLEAAYEALISEKLLPAYRKLATFFAREYLPACRTTDGWSALPDGQAWYRERILANTGLSLPAEKIHAIGLSEVARIRGEMERVRIKVGFKGDLAAFFHHLASDPRSYHSTPEALLEGFREIKRRVDPHLPELFSQRPNADYEVRAVEAFRANASPGAFYQMPSEDGSRAGIFYVNTHDLRAIPIWGMETLSLHEAAPGHHFQMSIAQELGGLPRFRRFANDNAYVEGWAVYAETLGPSLGLFSDPYQWFGKLNDEMLRASRLVVDTGLHAMGWSRERAIAYMQQSQLMSDGDAVIEVERYMADPGQALGYKLGQLRILALRHEAEQRLGARFDLRAFHREVLVDGALPLPVLETKIRRWIDSQAAI</sequence>
<evidence type="ECO:0000313" key="3">
    <source>
        <dbReference type="Proteomes" id="UP000663570"/>
    </source>
</evidence>
<dbReference type="PANTHER" id="PTHR33361">
    <property type="entry name" value="GLR0591 PROTEIN"/>
    <property type="match status" value="1"/>
</dbReference>
<reference evidence="2 3" key="1">
    <citation type="submission" date="2021-02" db="EMBL/GenBank/DDBJ databases">
        <title>Niveibacterium changnyeongensis HC41.</title>
        <authorList>
            <person name="Kang M."/>
        </authorList>
    </citation>
    <scope>NUCLEOTIDE SEQUENCE [LARGE SCALE GENOMIC DNA]</scope>
    <source>
        <strain evidence="2 3">HC41</strain>
    </source>
</reference>
<name>A0ABX7M6I2_9RHOO</name>
<keyword evidence="3" id="KW-1185">Reference proteome</keyword>
<dbReference type="RefSeq" id="WP_206254830.1">
    <property type="nucleotide sequence ID" value="NZ_CP071060.1"/>
</dbReference>
<proteinExistence type="predicted"/>
<keyword evidence="1" id="KW-0732">Signal</keyword>
<evidence type="ECO:0000256" key="1">
    <source>
        <dbReference type="SAM" id="SignalP"/>
    </source>
</evidence>
<dbReference type="Proteomes" id="UP000663570">
    <property type="component" value="Chromosome"/>
</dbReference>
<organism evidence="2 3">
    <name type="scientific">Niveibacterium microcysteis</name>
    <dbReference type="NCBI Taxonomy" id="2811415"/>
    <lineage>
        <taxon>Bacteria</taxon>
        <taxon>Pseudomonadati</taxon>
        <taxon>Pseudomonadota</taxon>
        <taxon>Betaproteobacteria</taxon>
        <taxon>Rhodocyclales</taxon>
        <taxon>Rhodocyclaceae</taxon>
        <taxon>Niveibacterium</taxon>
    </lineage>
</organism>
<gene>
    <name evidence="2" type="ORF">JY500_01525</name>
</gene>
<evidence type="ECO:0000313" key="2">
    <source>
        <dbReference type="EMBL" id="QSI77362.1"/>
    </source>
</evidence>
<dbReference type="InterPro" id="IPR010281">
    <property type="entry name" value="DUF885"/>
</dbReference>
<feature type="signal peptide" evidence="1">
    <location>
        <begin position="1"/>
        <end position="18"/>
    </location>
</feature>
<accession>A0ABX7M6I2</accession>